<feature type="non-terminal residue" evidence="2">
    <location>
        <position position="1"/>
    </location>
</feature>
<dbReference type="InterPro" id="IPR010730">
    <property type="entry name" value="HET"/>
</dbReference>
<sequence>LRLVDTENVAKPLWYATLSHCWGPEGLPDQAKTTQEALELHKQEIRTEHLPRTFRDAIHATKGLGLEYLWIDALCIIQGSKADWIQEGIKLASIYANSTITLAAESARDSSEGLF</sequence>
<feature type="non-terminal residue" evidence="2">
    <location>
        <position position="115"/>
    </location>
</feature>
<name>A0A9P4GY60_9PLEO</name>
<gene>
    <name evidence="2" type="ORF">EK21DRAFT_51272</name>
</gene>
<proteinExistence type="predicted"/>
<dbReference type="Proteomes" id="UP000799777">
    <property type="component" value="Unassembled WGS sequence"/>
</dbReference>
<accession>A0A9P4GY60</accession>
<dbReference type="EMBL" id="ML978308">
    <property type="protein sequence ID" value="KAF2024130.1"/>
    <property type="molecule type" value="Genomic_DNA"/>
</dbReference>
<protein>
    <recommendedName>
        <fullName evidence="1">Heterokaryon incompatibility domain-containing protein</fullName>
    </recommendedName>
</protein>
<comment type="caution">
    <text evidence="2">The sequence shown here is derived from an EMBL/GenBank/DDBJ whole genome shotgun (WGS) entry which is preliminary data.</text>
</comment>
<keyword evidence="3" id="KW-1185">Reference proteome</keyword>
<evidence type="ECO:0000313" key="3">
    <source>
        <dbReference type="Proteomes" id="UP000799777"/>
    </source>
</evidence>
<organism evidence="2 3">
    <name type="scientific">Setomelanomma holmii</name>
    <dbReference type="NCBI Taxonomy" id="210430"/>
    <lineage>
        <taxon>Eukaryota</taxon>
        <taxon>Fungi</taxon>
        <taxon>Dikarya</taxon>
        <taxon>Ascomycota</taxon>
        <taxon>Pezizomycotina</taxon>
        <taxon>Dothideomycetes</taxon>
        <taxon>Pleosporomycetidae</taxon>
        <taxon>Pleosporales</taxon>
        <taxon>Pleosporineae</taxon>
        <taxon>Phaeosphaeriaceae</taxon>
        <taxon>Setomelanomma</taxon>
    </lineage>
</organism>
<feature type="domain" description="Heterokaryon incompatibility" evidence="1">
    <location>
        <begin position="15"/>
        <end position="114"/>
    </location>
</feature>
<dbReference type="PANTHER" id="PTHR33112:SF10">
    <property type="entry name" value="TOL"/>
    <property type="match status" value="1"/>
</dbReference>
<dbReference type="Pfam" id="PF06985">
    <property type="entry name" value="HET"/>
    <property type="match status" value="1"/>
</dbReference>
<evidence type="ECO:0000259" key="1">
    <source>
        <dbReference type="Pfam" id="PF06985"/>
    </source>
</evidence>
<dbReference type="OrthoDB" id="2958217at2759"/>
<dbReference type="AlphaFoldDB" id="A0A9P4GY60"/>
<reference evidence="2" key="1">
    <citation type="journal article" date="2020" name="Stud. Mycol.">
        <title>101 Dothideomycetes genomes: a test case for predicting lifestyles and emergence of pathogens.</title>
        <authorList>
            <person name="Haridas S."/>
            <person name="Albert R."/>
            <person name="Binder M."/>
            <person name="Bloem J."/>
            <person name="Labutti K."/>
            <person name="Salamov A."/>
            <person name="Andreopoulos B."/>
            <person name="Baker S."/>
            <person name="Barry K."/>
            <person name="Bills G."/>
            <person name="Bluhm B."/>
            <person name="Cannon C."/>
            <person name="Castanera R."/>
            <person name="Culley D."/>
            <person name="Daum C."/>
            <person name="Ezra D."/>
            <person name="Gonzalez J."/>
            <person name="Henrissat B."/>
            <person name="Kuo A."/>
            <person name="Liang C."/>
            <person name="Lipzen A."/>
            <person name="Lutzoni F."/>
            <person name="Magnuson J."/>
            <person name="Mondo S."/>
            <person name="Nolan M."/>
            <person name="Ohm R."/>
            <person name="Pangilinan J."/>
            <person name="Park H.-J."/>
            <person name="Ramirez L."/>
            <person name="Alfaro M."/>
            <person name="Sun H."/>
            <person name="Tritt A."/>
            <person name="Yoshinaga Y."/>
            <person name="Zwiers L.-H."/>
            <person name="Turgeon B."/>
            <person name="Goodwin S."/>
            <person name="Spatafora J."/>
            <person name="Crous P."/>
            <person name="Grigoriev I."/>
        </authorList>
    </citation>
    <scope>NUCLEOTIDE SEQUENCE</scope>
    <source>
        <strain evidence="2">CBS 110217</strain>
    </source>
</reference>
<evidence type="ECO:0000313" key="2">
    <source>
        <dbReference type="EMBL" id="KAF2024130.1"/>
    </source>
</evidence>
<dbReference type="PANTHER" id="PTHR33112">
    <property type="entry name" value="DOMAIN PROTEIN, PUTATIVE-RELATED"/>
    <property type="match status" value="1"/>
</dbReference>